<feature type="site" description="Interaction with DNA substrate" evidence="9">
    <location>
        <position position="242"/>
    </location>
</feature>
<protein>
    <recommendedName>
        <fullName evidence="3">exodeoxyribonuclease III</fullName>
        <ecNumber evidence="3">3.1.11.2</ecNumber>
    </recommendedName>
</protein>
<comment type="catalytic activity">
    <reaction evidence="1">
        <text>Exonucleolytic cleavage in the 3'- to 5'-direction to yield nucleoside 5'-phosphates.</text>
        <dbReference type="EC" id="3.1.11.2"/>
    </reaction>
</comment>
<feature type="non-terminal residue" evidence="12">
    <location>
        <position position="447"/>
    </location>
</feature>
<evidence type="ECO:0000256" key="2">
    <source>
        <dbReference type="ARBA" id="ARBA00007092"/>
    </source>
</evidence>
<feature type="compositionally biased region" description="Basic and acidic residues" evidence="10">
    <location>
        <begin position="1"/>
        <end position="16"/>
    </location>
</feature>
<evidence type="ECO:0000313" key="12">
    <source>
        <dbReference type="EMBL" id="RMX45634.1"/>
    </source>
</evidence>
<dbReference type="EC" id="3.1.11.2" evidence="3"/>
<keyword evidence="6 8" id="KW-0460">Magnesium</keyword>
<dbReference type="GO" id="GO:0008311">
    <property type="term" value="F:double-stranded DNA 3'-5' DNA exonuclease activity"/>
    <property type="evidence" value="ECO:0007669"/>
    <property type="project" value="UniProtKB-EC"/>
</dbReference>
<feature type="binding site" evidence="8">
    <location>
        <position position="159"/>
    </location>
    <ligand>
        <name>Mg(2+)</name>
        <dbReference type="ChEBI" id="CHEBI:18420"/>
        <label>1</label>
    </ligand>
</feature>
<evidence type="ECO:0000256" key="7">
    <source>
        <dbReference type="PIRSR" id="PIRSR604808-1"/>
    </source>
</evidence>
<evidence type="ECO:0000256" key="9">
    <source>
        <dbReference type="PIRSR" id="PIRSR604808-3"/>
    </source>
</evidence>
<evidence type="ECO:0000256" key="10">
    <source>
        <dbReference type="SAM" id="MobiDB-lite"/>
    </source>
</evidence>
<dbReference type="InterPro" id="IPR036691">
    <property type="entry name" value="Endo/exonu/phosph_ase_sf"/>
</dbReference>
<feature type="binding site" evidence="8">
    <location>
        <position position="56"/>
    </location>
    <ligand>
        <name>Mg(2+)</name>
        <dbReference type="ChEBI" id="CHEBI:18420"/>
        <label>1</label>
    </ligand>
</feature>
<keyword evidence="13" id="KW-1185">Reference proteome</keyword>
<feature type="binding site" evidence="8">
    <location>
        <position position="161"/>
    </location>
    <ligand>
        <name>Mg(2+)</name>
        <dbReference type="ChEBI" id="CHEBI:18420"/>
        <label>1</label>
    </ligand>
</feature>
<dbReference type="Gene3D" id="3.60.10.10">
    <property type="entry name" value="Endonuclease/exonuclease/phosphatase"/>
    <property type="match status" value="1"/>
</dbReference>
<dbReference type="GO" id="GO:0003906">
    <property type="term" value="F:DNA-(apurinic or apyrimidinic site) endonuclease activity"/>
    <property type="evidence" value="ECO:0007669"/>
    <property type="project" value="TreeGrafter"/>
</dbReference>
<sequence>MDVTMDLKRKSADMSPKRRKKGKKKSANKGFANPLTHNFLFDSIESSNYDVCFVQETLVSSESTIKSLSRRWPGRCFWSPASGRQGGVVTLISSKCSDEIVSWKKDSHGRIVSILIRSNGVDVNLVNVYAPTNLAERKIFFDSLHEFFIPSDAIIIGGDFNCYDNVLDKFGGNISIHKEYESLKNDFALVDVWRNLHPGSREFTWFNSSRSIGSRLDKFLVSRELLSPGVECNISPCLISDHDFVSFVFDIPTGAKRGPGVWNLNNSLLKDKDFCTSIEKLIDSHTLFLASFASLQDWWEFLKQSIKEESIAFSRNKRRRLRKKQVTLTNKLIRLRQRLVDGDDTVSVLISDTESQLKALRVKEIEGIMIRSRAQWLEEGERPSRYFFNLQRIKAQRSHISSVYDLNGTEVSSQEEIEKAHVDFYSRLFSEEPVDAALQDDLLSSLP</sequence>
<name>A0A3M6TWG5_POCDA</name>
<keyword evidence="4 8" id="KW-0479">Metal-binding</keyword>
<feature type="domain" description="Endonuclease/exonuclease/phosphatase" evidence="11">
    <location>
        <begin position="38"/>
        <end position="242"/>
    </location>
</feature>
<evidence type="ECO:0000259" key="11">
    <source>
        <dbReference type="Pfam" id="PF03372"/>
    </source>
</evidence>
<feature type="active site" description="Proton donor/acceptor" evidence="7">
    <location>
        <position position="159"/>
    </location>
</feature>
<dbReference type="CDD" id="cd09076">
    <property type="entry name" value="L1-EN"/>
    <property type="match status" value="1"/>
</dbReference>
<evidence type="ECO:0000256" key="5">
    <source>
        <dbReference type="ARBA" id="ARBA00022801"/>
    </source>
</evidence>
<dbReference type="InterPro" id="IPR004808">
    <property type="entry name" value="AP_endonuc_1"/>
</dbReference>
<dbReference type="Pfam" id="PF03372">
    <property type="entry name" value="Exo_endo_phos"/>
    <property type="match status" value="1"/>
</dbReference>
<dbReference type="InterPro" id="IPR005135">
    <property type="entry name" value="Endo/exonuclease/phosphatase"/>
</dbReference>
<feature type="compositionally biased region" description="Basic residues" evidence="10">
    <location>
        <begin position="17"/>
        <end position="27"/>
    </location>
</feature>
<feature type="active site" evidence="7">
    <location>
        <position position="129"/>
    </location>
</feature>
<comment type="similarity">
    <text evidence="2">Belongs to the DNA repair enzymes AP/ExoA family.</text>
</comment>
<proteinExistence type="inferred from homology"/>
<keyword evidence="8" id="KW-0464">Manganese</keyword>
<feature type="binding site" evidence="8">
    <location>
        <position position="241"/>
    </location>
    <ligand>
        <name>Mg(2+)</name>
        <dbReference type="ChEBI" id="CHEBI:18420"/>
        <label>1</label>
    </ligand>
</feature>
<dbReference type="GO" id="GO:0006284">
    <property type="term" value="P:base-excision repair"/>
    <property type="evidence" value="ECO:0007669"/>
    <property type="project" value="TreeGrafter"/>
</dbReference>
<organism evidence="12 13">
    <name type="scientific">Pocillopora damicornis</name>
    <name type="common">Cauliflower coral</name>
    <name type="synonym">Millepora damicornis</name>
    <dbReference type="NCBI Taxonomy" id="46731"/>
    <lineage>
        <taxon>Eukaryota</taxon>
        <taxon>Metazoa</taxon>
        <taxon>Cnidaria</taxon>
        <taxon>Anthozoa</taxon>
        <taxon>Hexacorallia</taxon>
        <taxon>Scleractinia</taxon>
        <taxon>Astrocoeniina</taxon>
        <taxon>Pocilloporidae</taxon>
        <taxon>Pocillopora</taxon>
    </lineage>
</organism>
<gene>
    <name evidence="12" type="ORF">pdam_00025853</name>
</gene>
<evidence type="ECO:0000256" key="8">
    <source>
        <dbReference type="PIRSR" id="PIRSR604808-2"/>
    </source>
</evidence>
<evidence type="ECO:0000256" key="6">
    <source>
        <dbReference type="ARBA" id="ARBA00022842"/>
    </source>
</evidence>
<dbReference type="GO" id="GO:0008081">
    <property type="term" value="F:phosphoric diester hydrolase activity"/>
    <property type="evidence" value="ECO:0007669"/>
    <property type="project" value="TreeGrafter"/>
</dbReference>
<dbReference type="PANTHER" id="PTHR22748:SF6">
    <property type="entry name" value="DNA-(APURINIC OR APYRIMIDINIC SITE) ENDONUCLEASE"/>
    <property type="match status" value="1"/>
</dbReference>
<accession>A0A3M6TWG5</accession>
<dbReference type="GO" id="GO:0005634">
    <property type="term" value="C:nucleus"/>
    <property type="evidence" value="ECO:0007669"/>
    <property type="project" value="TreeGrafter"/>
</dbReference>
<feature type="region of interest" description="Disordered" evidence="10">
    <location>
        <begin position="1"/>
        <end position="30"/>
    </location>
</feature>
<evidence type="ECO:0000256" key="1">
    <source>
        <dbReference type="ARBA" id="ARBA00000493"/>
    </source>
</evidence>
<dbReference type="SUPFAM" id="SSF56219">
    <property type="entry name" value="DNase I-like"/>
    <property type="match status" value="1"/>
</dbReference>
<comment type="caution">
    <text evidence="12">The sequence shown here is derived from an EMBL/GenBank/DDBJ whole genome shotgun (WGS) entry which is preliminary data.</text>
</comment>
<dbReference type="Proteomes" id="UP000275408">
    <property type="component" value="Unassembled WGS sequence"/>
</dbReference>
<reference evidence="12 13" key="1">
    <citation type="journal article" date="2018" name="Sci. Rep.">
        <title>Comparative analysis of the Pocillopora damicornis genome highlights role of immune system in coral evolution.</title>
        <authorList>
            <person name="Cunning R."/>
            <person name="Bay R.A."/>
            <person name="Gillette P."/>
            <person name="Baker A.C."/>
            <person name="Traylor-Knowles N."/>
        </authorList>
    </citation>
    <scope>NUCLEOTIDE SEQUENCE [LARGE SCALE GENOMIC DNA]</scope>
    <source>
        <strain evidence="12">RSMAS</strain>
        <tissue evidence="12">Whole animal</tissue>
    </source>
</reference>
<feature type="active site" description="Proton acceptor" evidence="7">
    <location>
        <position position="242"/>
    </location>
</feature>
<keyword evidence="5" id="KW-0378">Hydrolase</keyword>
<dbReference type="AlphaFoldDB" id="A0A3M6TWG5"/>
<feature type="site" description="Transition state stabilizer" evidence="9">
    <location>
        <position position="161"/>
    </location>
</feature>
<comment type="cofactor">
    <cofactor evidence="8">
        <name>Mg(2+)</name>
        <dbReference type="ChEBI" id="CHEBI:18420"/>
    </cofactor>
    <cofactor evidence="8">
        <name>Mn(2+)</name>
        <dbReference type="ChEBI" id="CHEBI:29035"/>
    </cofactor>
    <text evidence="8">Probably binds two magnesium or manganese ions per subunit.</text>
</comment>
<evidence type="ECO:0000256" key="3">
    <source>
        <dbReference type="ARBA" id="ARBA00012115"/>
    </source>
</evidence>
<dbReference type="GO" id="GO:0046872">
    <property type="term" value="F:metal ion binding"/>
    <property type="evidence" value="ECO:0007669"/>
    <property type="project" value="UniProtKB-KW"/>
</dbReference>
<dbReference type="PANTHER" id="PTHR22748">
    <property type="entry name" value="AP ENDONUCLEASE"/>
    <property type="match status" value="1"/>
</dbReference>
<evidence type="ECO:0000313" key="13">
    <source>
        <dbReference type="Proteomes" id="UP000275408"/>
    </source>
</evidence>
<evidence type="ECO:0000256" key="4">
    <source>
        <dbReference type="ARBA" id="ARBA00022723"/>
    </source>
</evidence>
<feature type="binding site" evidence="8">
    <location>
        <position position="242"/>
    </location>
    <ligand>
        <name>Mg(2+)</name>
        <dbReference type="ChEBI" id="CHEBI:18420"/>
        <label>1</label>
    </ligand>
</feature>
<feature type="site" description="Important for catalytic activity" evidence="9">
    <location>
        <position position="217"/>
    </location>
</feature>
<dbReference type="EMBL" id="RCHS01002811">
    <property type="protein sequence ID" value="RMX45634.1"/>
    <property type="molecule type" value="Genomic_DNA"/>
</dbReference>